<dbReference type="InterPro" id="IPR036627">
    <property type="entry name" value="CobW-likC_sf"/>
</dbReference>
<dbReference type="Pfam" id="PF07683">
    <property type="entry name" value="CobW_C"/>
    <property type="match status" value="2"/>
</dbReference>
<evidence type="ECO:0000256" key="4">
    <source>
        <dbReference type="ARBA" id="ARBA00034320"/>
    </source>
</evidence>
<dbReference type="SUPFAM" id="SSF90002">
    <property type="entry name" value="Hypothetical protein YjiA, C-terminal domain"/>
    <property type="match status" value="1"/>
</dbReference>
<dbReference type="Gene3D" id="3.30.1220.10">
    <property type="entry name" value="CobW-like, C-terminal domain"/>
    <property type="match status" value="1"/>
</dbReference>
<dbReference type="AlphaFoldDB" id="A0A835Z3X7"/>
<feature type="domain" description="CobW C-terminal" evidence="7">
    <location>
        <begin position="141"/>
        <end position="266"/>
    </location>
</feature>
<dbReference type="InterPro" id="IPR003495">
    <property type="entry name" value="CobW/HypB/UreG_nucleotide-bd"/>
</dbReference>
<evidence type="ECO:0000313" key="8">
    <source>
        <dbReference type="EMBL" id="KAG5185212.1"/>
    </source>
</evidence>
<evidence type="ECO:0000256" key="5">
    <source>
        <dbReference type="ARBA" id="ARBA00049117"/>
    </source>
</evidence>
<evidence type="ECO:0000256" key="1">
    <source>
        <dbReference type="ARBA" id="ARBA00022741"/>
    </source>
</evidence>
<dbReference type="InterPro" id="IPR051316">
    <property type="entry name" value="Zinc-reg_GTPase_activator"/>
</dbReference>
<keyword evidence="9" id="KW-1185">Reference proteome</keyword>
<feature type="compositionally biased region" description="Low complexity" evidence="6">
    <location>
        <begin position="318"/>
        <end position="330"/>
    </location>
</feature>
<feature type="region of interest" description="Disordered" evidence="6">
    <location>
        <begin position="274"/>
        <end position="293"/>
    </location>
</feature>
<protein>
    <recommendedName>
        <fullName evidence="7">CobW C-terminal domain-containing protein</fullName>
    </recommendedName>
</protein>
<accession>A0A835Z3X7</accession>
<evidence type="ECO:0000256" key="3">
    <source>
        <dbReference type="ARBA" id="ARBA00023186"/>
    </source>
</evidence>
<dbReference type="Pfam" id="PF02492">
    <property type="entry name" value="cobW"/>
    <property type="match status" value="1"/>
</dbReference>
<sequence>MLDLADYADNKPDYLLVETSGVSDPATIVAALEQRFGKLARARLDSVVAVVDADVLGQALSAAAEFFFLSCRHSRRRSTGAGAALTMGTAMRRQLCQADVILINKVDLISEEQRQKLAAAVSELVPSAAPSLHVTVPRAPVTYTSTRPLRLALFQDWIIAGLPAGLVRAKGMLSFATAPPRRAVFNLNRPPRFTLQTNATSSLVRAKGMLSFDTAPPRRAVFNLSGRRRCSVEPGGAWASAPQPYLVMIGEGLDAAALITALTRMESLPSSDAQKSAAAALPPPPADGSACGAQCQCSDAAAVPSPPLPPPLADDADAQQQRSNAAAAERPAAAAATATAAATKLQQRARAVVEGPESRGMYQWLAGSDGGSGAAVAAAAALFRFTGQGLYGLRSAQLRARHGVDLDAVNAAIAQAINTAGGGFITTEEVPMASSYGKEAEHSAQAEEAGENVVALQWALGGETTLEMAWPGIVEHTLRIVKRDLSYITGCNCRV</sequence>
<feature type="region of interest" description="Disordered" evidence="6">
    <location>
        <begin position="302"/>
        <end position="330"/>
    </location>
</feature>
<comment type="catalytic activity">
    <reaction evidence="5">
        <text>GTP + H2O = GDP + phosphate + H(+)</text>
        <dbReference type="Rhea" id="RHEA:19669"/>
        <dbReference type="ChEBI" id="CHEBI:15377"/>
        <dbReference type="ChEBI" id="CHEBI:15378"/>
        <dbReference type="ChEBI" id="CHEBI:37565"/>
        <dbReference type="ChEBI" id="CHEBI:43474"/>
        <dbReference type="ChEBI" id="CHEBI:58189"/>
    </reaction>
    <physiologicalReaction direction="left-to-right" evidence="5">
        <dbReference type="Rhea" id="RHEA:19670"/>
    </physiologicalReaction>
</comment>
<name>A0A835Z3X7_9STRA</name>
<dbReference type="Gene3D" id="3.40.50.300">
    <property type="entry name" value="P-loop containing nucleotide triphosphate hydrolases"/>
    <property type="match status" value="1"/>
</dbReference>
<keyword evidence="2" id="KW-0378">Hydrolase</keyword>
<evidence type="ECO:0000256" key="6">
    <source>
        <dbReference type="SAM" id="MobiDB-lite"/>
    </source>
</evidence>
<gene>
    <name evidence="8" type="ORF">JKP88DRAFT_268387</name>
</gene>
<proteinExistence type="inferred from homology"/>
<dbReference type="Proteomes" id="UP000664859">
    <property type="component" value="Unassembled WGS sequence"/>
</dbReference>
<dbReference type="GO" id="GO:0016787">
    <property type="term" value="F:hydrolase activity"/>
    <property type="evidence" value="ECO:0007669"/>
    <property type="project" value="UniProtKB-KW"/>
</dbReference>
<organism evidence="8 9">
    <name type="scientific">Tribonema minus</name>
    <dbReference type="NCBI Taxonomy" id="303371"/>
    <lineage>
        <taxon>Eukaryota</taxon>
        <taxon>Sar</taxon>
        <taxon>Stramenopiles</taxon>
        <taxon>Ochrophyta</taxon>
        <taxon>PX clade</taxon>
        <taxon>Xanthophyceae</taxon>
        <taxon>Tribonematales</taxon>
        <taxon>Tribonemataceae</taxon>
        <taxon>Tribonema</taxon>
    </lineage>
</organism>
<evidence type="ECO:0000256" key="2">
    <source>
        <dbReference type="ARBA" id="ARBA00022801"/>
    </source>
</evidence>
<keyword evidence="1" id="KW-0547">Nucleotide-binding</keyword>
<keyword evidence="3" id="KW-0143">Chaperone</keyword>
<evidence type="ECO:0000259" key="7">
    <source>
        <dbReference type="SMART" id="SM00833"/>
    </source>
</evidence>
<dbReference type="PANTHER" id="PTHR13748">
    <property type="entry name" value="COBW-RELATED"/>
    <property type="match status" value="1"/>
</dbReference>
<dbReference type="InterPro" id="IPR011629">
    <property type="entry name" value="CobW-like_C"/>
</dbReference>
<dbReference type="GO" id="GO:0000166">
    <property type="term" value="F:nucleotide binding"/>
    <property type="evidence" value="ECO:0007669"/>
    <property type="project" value="UniProtKB-KW"/>
</dbReference>
<dbReference type="SMART" id="SM00833">
    <property type="entry name" value="CobW_C"/>
    <property type="match status" value="1"/>
</dbReference>
<comment type="caution">
    <text evidence="8">The sequence shown here is derived from an EMBL/GenBank/DDBJ whole genome shotgun (WGS) entry which is preliminary data.</text>
</comment>
<comment type="similarity">
    <text evidence="4">Belongs to the SIMIBI class G3E GTPase family. ZNG1 subfamily.</text>
</comment>
<dbReference type="InterPro" id="IPR027417">
    <property type="entry name" value="P-loop_NTPase"/>
</dbReference>
<dbReference type="EMBL" id="JAFCMP010000138">
    <property type="protein sequence ID" value="KAG5185212.1"/>
    <property type="molecule type" value="Genomic_DNA"/>
</dbReference>
<evidence type="ECO:0000313" key="9">
    <source>
        <dbReference type="Proteomes" id="UP000664859"/>
    </source>
</evidence>
<dbReference type="SUPFAM" id="SSF52540">
    <property type="entry name" value="P-loop containing nucleoside triphosphate hydrolases"/>
    <property type="match status" value="1"/>
</dbReference>
<reference evidence="8" key="1">
    <citation type="submission" date="2021-02" db="EMBL/GenBank/DDBJ databases">
        <title>First Annotated Genome of the Yellow-green Alga Tribonema minus.</title>
        <authorList>
            <person name="Mahan K.M."/>
        </authorList>
    </citation>
    <scope>NUCLEOTIDE SEQUENCE</scope>
    <source>
        <strain evidence="8">UTEX B ZZ1240</strain>
    </source>
</reference>
<dbReference type="OrthoDB" id="272672at2759"/>